<dbReference type="Gene3D" id="1.25.40.20">
    <property type="entry name" value="Ankyrin repeat-containing domain"/>
    <property type="match status" value="1"/>
</dbReference>
<sequence length="227" mass="26850">MYNKINKNIKNILKNNDTSKLEEILSSKNSEDNTYDILYGTLKYNRPEFYQIIIDSIINGQLLVNYHVLSVFYYFDDEDLMYKFIESDCLTSDQYFDLLKIMITKLRGPLSRIKYISQILKKNINLDNNDGILFEIACERYDHHILELILDNGFEVVYHNKYFIQSVKDLIKHRKIDHLKILIKYGIDLSFINNVEIKVEKNNKNLVNILIDSGVELENIIKLVIIK</sequence>
<evidence type="ECO:0000313" key="2">
    <source>
        <dbReference type="Proteomes" id="UP000289600"/>
    </source>
</evidence>
<dbReference type="EMBL" id="MG807320">
    <property type="protein sequence ID" value="AVL95086.1"/>
    <property type="molecule type" value="Genomic_DNA"/>
</dbReference>
<protein>
    <recommendedName>
        <fullName evidence="3">Ankyrin repeat protein</fullName>
    </recommendedName>
</protein>
<keyword evidence="2" id="KW-1185">Reference proteome</keyword>
<reference evidence="2" key="1">
    <citation type="submission" date="2018-01" db="EMBL/GenBank/DDBJ databases">
        <title>Testimony of 'menage a trois' revealed by the proteome of Megavirus virophage.</title>
        <authorList>
            <person name="Jeudy S."/>
            <person name="Bertaux L."/>
            <person name="Alempic J.-M."/>
            <person name="Lartigue A."/>
            <person name="Legendre M."/>
            <person name="Philippe N."/>
            <person name="Beucher L."/>
            <person name="Biondi E."/>
            <person name="Juul S."/>
            <person name="Turner D."/>
            <person name="Coute Y."/>
            <person name="Claverie J.-M."/>
            <person name="Abergel C."/>
        </authorList>
    </citation>
    <scope>NUCLEOTIDE SEQUENCE [LARGE SCALE GENOMIC DNA]</scope>
</reference>
<dbReference type="InterPro" id="IPR036770">
    <property type="entry name" value="Ankyrin_rpt-contain_sf"/>
</dbReference>
<accession>A0A2P1EMG2</accession>
<gene>
    <name evidence="1" type="ORF">mc_699</name>
</gene>
<organism evidence="1 2">
    <name type="scientific">Moumouvirus australiensis</name>
    <dbReference type="NCBI Taxonomy" id="2109587"/>
    <lineage>
        <taxon>Viruses</taxon>
        <taxon>Varidnaviria</taxon>
        <taxon>Bamfordvirae</taxon>
        <taxon>Nucleocytoviricota</taxon>
        <taxon>Megaviricetes</taxon>
        <taxon>Imitervirales</taxon>
        <taxon>Mimiviridae</taxon>
        <taxon>Megamimivirinae</taxon>
        <taxon>Moumouvirus</taxon>
        <taxon>Moumouvirus australiense</taxon>
    </lineage>
</organism>
<evidence type="ECO:0000313" key="1">
    <source>
        <dbReference type="EMBL" id="AVL95086.1"/>
    </source>
</evidence>
<proteinExistence type="predicted"/>
<name>A0A2P1EMG2_9VIRU</name>
<dbReference type="Proteomes" id="UP000289600">
    <property type="component" value="Segment"/>
</dbReference>
<evidence type="ECO:0008006" key="3">
    <source>
        <dbReference type="Google" id="ProtNLM"/>
    </source>
</evidence>
<dbReference type="SUPFAM" id="SSF48403">
    <property type="entry name" value="Ankyrin repeat"/>
    <property type="match status" value="1"/>
</dbReference>